<keyword evidence="4" id="KW-1185">Reference proteome</keyword>
<dbReference type="AlphaFoldDB" id="A0A0K0D3H4"/>
<feature type="compositionally biased region" description="Polar residues" evidence="2">
    <location>
        <begin position="300"/>
        <end position="309"/>
    </location>
</feature>
<feature type="region of interest" description="Disordered" evidence="2">
    <location>
        <begin position="278"/>
        <end position="309"/>
    </location>
</feature>
<organism evidence="4 5">
    <name type="scientific">Angiostrongylus cantonensis</name>
    <name type="common">Rat lungworm</name>
    <dbReference type="NCBI Taxonomy" id="6313"/>
    <lineage>
        <taxon>Eukaryota</taxon>
        <taxon>Metazoa</taxon>
        <taxon>Ecdysozoa</taxon>
        <taxon>Nematoda</taxon>
        <taxon>Chromadorea</taxon>
        <taxon>Rhabditida</taxon>
        <taxon>Rhabditina</taxon>
        <taxon>Rhabditomorpha</taxon>
        <taxon>Strongyloidea</taxon>
        <taxon>Metastrongylidae</taxon>
        <taxon>Angiostrongylus</taxon>
    </lineage>
</organism>
<evidence type="ECO:0000313" key="5">
    <source>
        <dbReference type="WBParaSite" id="ACAC_0000461901-mRNA-1"/>
    </source>
</evidence>
<dbReference type="WBParaSite" id="ACAC_0000461901-mRNA-1">
    <property type="protein sequence ID" value="ACAC_0000461901-mRNA-1"/>
    <property type="gene ID" value="ACAC_0000461901"/>
</dbReference>
<dbReference type="InterPro" id="IPR057131">
    <property type="entry name" value="Fn3_nem"/>
</dbReference>
<keyword evidence="1" id="KW-0175">Coiled coil</keyword>
<evidence type="ECO:0000256" key="2">
    <source>
        <dbReference type="SAM" id="MobiDB-lite"/>
    </source>
</evidence>
<dbReference type="Pfam" id="PF24221">
    <property type="entry name" value="Fn3_nematode"/>
    <property type="match status" value="1"/>
</dbReference>
<sequence>NRAPGRQTGRLAAVDSAGGSVSTVGRGAHVAQVYSSGALQHSEKHRNRLRQKCRVGDLYKKSSITEASPICVEIVEVRGKRGLATLTWSPPSRVPLYYHVRYGPAQMKGNPPFVTWQLATKKDIKVEGTVTSLDLNVTEDQDFGVCAILAQHRNRPKFGVVQVTPFHCTSCNHNLGRCGECGIVEGTTVADRSWKAVVKEPLHRSRTEHERIKVVPSQMVYRMETDLLVGDNVPRYSTANVSASQVHTFAAGAPPIAIERAEEINELATTTTVLPYTSTTSTTIPSSATTTTEEPTTPPAQLSSTEENAANIFPSTETATRSDAEKPEAETVVLLKTAHGVVNTMHSEFNAASASSVQKKEEDSSDAPLRAVEAMIVLNDEEESSVVRGKLTKELEESVQKLEKALDDVERQNGRKGNSTEAIDTDIVSVASVETAAKNAANELVNKLESASADLRHHEKSKKCLLSTGIVCNFGCESSKSCRCPFPSDVHSPDGGCVSGVSYTQCLPQTNLTAVWDPVAMNVKLRSREAFDQLRTVKNSDQVFVEFGRIRTEPLRRISTRNLLFDEWNRSRMVVNIEKLIRNGILADEPLTLHVNSSLKFDDASYGIRLCTFNSSQIQVFVPVHFLL</sequence>
<dbReference type="Proteomes" id="UP000035642">
    <property type="component" value="Unassembled WGS sequence"/>
</dbReference>
<evidence type="ECO:0000256" key="1">
    <source>
        <dbReference type="SAM" id="Coils"/>
    </source>
</evidence>
<evidence type="ECO:0000313" key="4">
    <source>
        <dbReference type="Proteomes" id="UP000035642"/>
    </source>
</evidence>
<name>A0A0K0D3H4_ANGCA</name>
<evidence type="ECO:0000259" key="3">
    <source>
        <dbReference type="Pfam" id="PF24221"/>
    </source>
</evidence>
<accession>A0A0K0D3H4</accession>
<proteinExistence type="predicted"/>
<feature type="coiled-coil region" evidence="1">
    <location>
        <begin position="388"/>
        <end position="415"/>
    </location>
</feature>
<reference evidence="4" key="1">
    <citation type="submission" date="2012-09" db="EMBL/GenBank/DDBJ databases">
        <authorList>
            <person name="Martin A.A."/>
        </authorList>
    </citation>
    <scope>NUCLEOTIDE SEQUENCE</scope>
</reference>
<feature type="compositionally biased region" description="Low complexity" evidence="2">
    <location>
        <begin position="278"/>
        <end position="295"/>
    </location>
</feature>
<feature type="domain" description="Fibronectin type-III" evidence="3">
    <location>
        <begin position="66"/>
        <end position="182"/>
    </location>
</feature>
<reference evidence="5" key="2">
    <citation type="submission" date="2017-02" db="UniProtKB">
        <authorList>
            <consortium name="WormBaseParasite"/>
        </authorList>
    </citation>
    <scope>IDENTIFICATION</scope>
</reference>
<protein>
    <submittedName>
        <fullName evidence="5">Fibronectin type-III domain-containing protein</fullName>
    </submittedName>
</protein>